<evidence type="ECO:0000256" key="2">
    <source>
        <dbReference type="ARBA" id="ARBA00022771"/>
    </source>
</evidence>
<feature type="compositionally biased region" description="Low complexity" evidence="6">
    <location>
        <begin position="215"/>
        <end position="229"/>
    </location>
</feature>
<dbReference type="OrthoDB" id="661148at2759"/>
<dbReference type="Gene3D" id="3.30.60.90">
    <property type="match status" value="4"/>
</dbReference>
<dbReference type="SUPFAM" id="SSF57850">
    <property type="entry name" value="RING/U-box"/>
    <property type="match status" value="4"/>
</dbReference>
<evidence type="ECO:0000259" key="7">
    <source>
        <dbReference type="PROSITE" id="PS50135"/>
    </source>
</evidence>
<dbReference type="GO" id="GO:0008270">
    <property type="term" value="F:zinc ion binding"/>
    <property type="evidence" value="ECO:0007669"/>
    <property type="project" value="UniProtKB-KW"/>
</dbReference>
<accession>A0A9X0AR33</accession>
<gene>
    <name evidence="8" type="ORF">OCU04_004293</name>
</gene>
<dbReference type="EMBL" id="JAPEIS010000004">
    <property type="protein sequence ID" value="KAJ8066908.1"/>
    <property type="molecule type" value="Genomic_DNA"/>
</dbReference>
<dbReference type="PANTHER" id="PTHR20930:SF0">
    <property type="entry name" value="PROTEIN ILRUN"/>
    <property type="match status" value="1"/>
</dbReference>
<dbReference type="InterPro" id="IPR013783">
    <property type="entry name" value="Ig-like_fold"/>
</dbReference>
<comment type="caution">
    <text evidence="8">The sequence shown here is derived from an EMBL/GenBank/DDBJ whole genome shotgun (WGS) entry which is preliminary data.</text>
</comment>
<evidence type="ECO:0000256" key="4">
    <source>
        <dbReference type="PROSITE-ProRule" id="PRU00228"/>
    </source>
</evidence>
<keyword evidence="2 4" id="KW-0863">Zinc-finger</keyword>
<feature type="coiled-coil region" evidence="5">
    <location>
        <begin position="775"/>
        <end position="805"/>
    </location>
</feature>
<feature type="compositionally biased region" description="Polar residues" evidence="6">
    <location>
        <begin position="556"/>
        <end position="574"/>
    </location>
</feature>
<feature type="region of interest" description="Disordered" evidence="6">
    <location>
        <begin position="123"/>
        <end position="144"/>
    </location>
</feature>
<feature type="region of interest" description="Disordered" evidence="6">
    <location>
        <begin position="534"/>
        <end position="574"/>
    </location>
</feature>
<dbReference type="PANTHER" id="PTHR20930">
    <property type="entry name" value="OVARIAN CARCINOMA ANTIGEN CA125-RELATED"/>
    <property type="match status" value="1"/>
</dbReference>
<reference evidence="8" key="1">
    <citation type="submission" date="2022-11" db="EMBL/GenBank/DDBJ databases">
        <title>Genome Resource of Sclerotinia nivalis Strain SnTB1, a Plant Pathogen Isolated from American Ginseng.</title>
        <authorList>
            <person name="Fan S."/>
        </authorList>
    </citation>
    <scope>NUCLEOTIDE SEQUENCE</scope>
    <source>
        <strain evidence="8">SnTB1</strain>
    </source>
</reference>
<evidence type="ECO:0000313" key="8">
    <source>
        <dbReference type="EMBL" id="KAJ8066908.1"/>
    </source>
</evidence>
<dbReference type="InterPro" id="IPR000433">
    <property type="entry name" value="Znf_ZZ"/>
</dbReference>
<dbReference type="Proteomes" id="UP001152300">
    <property type="component" value="Unassembled WGS sequence"/>
</dbReference>
<feature type="region of interest" description="Disordered" evidence="6">
    <location>
        <begin position="206"/>
        <end position="229"/>
    </location>
</feature>
<dbReference type="InterPro" id="IPR041981">
    <property type="entry name" value="ZZZ3_ZZ"/>
</dbReference>
<dbReference type="PROSITE" id="PS50135">
    <property type="entry name" value="ZF_ZZ_2"/>
    <property type="match status" value="2"/>
</dbReference>
<evidence type="ECO:0000256" key="6">
    <source>
        <dbReference type="SAM" id="MobiDB-lite"/>
    </source>
</evidence>
<evidence type="ECO:0000256" key="1">
    <source>
        <dbReference type="ARBA" id="ARBA00022723"/>
    </source>
</evidence>
<dbReference type="Gene3D" id="2.60.40.10">
    <property type="entry name" value="Immunoglobulins"/>
    <property type="match status" value="1"/>
</dbReference>
<feature type="domain" description="ZZ-type" evidence="7">
    <location>
        <begin position="233"/>
        <end position="289"/>
    </location>
</feature>
<feature type="compositionally biased region" description="Polar residues" evidence="6">
    <location>
        <begin position="128"/>
        <end position="141"/>
    </location>
</feature>
<dbReference type="CDD" id="cd02341">
    <property type="entry name" value="ZZ_ZZZ3"/>
    <property type="match status" value="1"/>
</dbReference>
<keyword evidence="5" id="KW-0175">Coiled coil</keyword>
<dbReference type="CDD" id="cd14947">
    <property type="entry name" value="NBR1_like"/>
    <property type="match status" value="1"/>
</dbReference>
<organism evidence="8 9">
    <name type="scientific">Sclerotinia nivalis</name>
    <dbReference type="NCBI Taxonomy" id="352851"/>
    <lineage>
        <taxon>Eukaryota</taxon>
        <taxon>Fungi</taxon>
        <taxon>Dikarya</taxon>
        <taxon>Ascomycota</taxon>
        <taxon>Pezizomycotina</taxon>
        <taxon>Leotiomycetes</taxon>
        <taxon>Helotiales</taxon>
        <taxon>Sclerotiniaceae</taxon>
        <taxon>Sclerotinia</taxon>
    </lineage>
</organism>
<name>A0A9X0AR33_9HELO</name>
<dbReference type="InterPro" id="IPR032350">
    <property type="entry name" value="Nbr1_FW"/>
</dbReference>
<proteinExistence type="predicted"/>
<sequence length="907" mass="99270">MASITAPTPDTLVTLKINIEGSNRRFKLPLRDLGASTLPDKLRYLLAIPPTSEAIFERYSDSAAAFIVLDSTNPSVYKQLYRAAKAKLKLRLKVTIKDKLPVMPKPATVEDEEPTPAKIVEEKDMHTSESAMPTSGYSGSSKPREVAEKEKVDIVVDPFASMQKNLDELALGLGAYKTQLELASSSGPSLIPIAPFSTDRVFQEERNNQVDDSEASLPKPAARPKSPAPVSGNFAVYCNSCSVPILGIHYHCSTCDDGDFDLCPDCNDAGITCHGDHWLIKRIVDKGKYIHSTTEKLAPKQFSAYSPIAPKPPQYSASQTTLVAPAVEEKVPVPTRTCNSCILELSEDRFVTCTDCDDFDLCIPCHLSLKHGHNPKHAFAFVDEDANHSPVAHALLAPGRNTAHAAVCDGCDKYIFGVRHKCLDCPDWDYCDSCIANASFIHPQHRFVPLYESISSTGARQQVAKVRHHGIFCDGPLCNHNGGSMNAYITGDRYKCAVCHDTDFCACCEASPSNPHNKTHPLIKFKTPVRNVSVTTLGDHPNGKPMAPMGDRRPDNQTTSKATETTPAQSTNAATQVQTVAEVKPTEVKTEEPIKVEEAVTVEEAAKELPAPVEEELIAHFVRDAVADGTIMTPNSVFEQTWYLRNGGKTSWPAGCSVRFVGGDNMCAVDPEHPASVHELVSAAESTTCYTEVAPGQEYGFTVLMRTPNRAGNFISYWRLTTPTGEKFGHRLWCDITVNEPAPVIKEEPKEEPREVVSLSSISDMIQRSVDEKAAKIQAVEVEAAKNEVAQVEAAKVEVAQVEAAKVEVAQVEAECNDDAASTKAEGSQMIFPKLDKESPISSIHQEAQQAPEDVPASEEIFNDDFEEFNQNFDDEADDGFMTDEEYDILDASDEEYLAEQESVSKK</sequence>
<keyword evidence="3" id="KW-0862">Zinc</keyword>
<dbReference type="SMART" id="SM00291">
    <property type="entry name" value="ZnF_ZZ"/>
    <property type="match status" value="4"/>
</dbReference>
<dbReference type="Pfam" id="PF00569">
    <property type="entry name" value="ZZ"/>
    <property type="match status" value="2"/>
</dbReference>
<keyword evidence="1" id="KW-0479">Metal-binding</keyword>
<dbReference type="AlphaFoldDB" id="A0A9X0AR33"/>
<dbReference type="InterPro" id="IPR043145">
    <property type="entry name" value="Znf_ZZ_sf"/>
</dbReference>
<dbReference type="CDD" id="cd02340">
    <property type="entry name" value="ZZ_NBR1_like"/>
    <property type="match status" value="2"/>
</dbReference>
<feature type="domain" description="ZZ-type" evidence="7">
    <location>
        <begin position="473"/>
        <end position="530"/>
    </location>
</feature>
<evidence type="ECO:0000256" key="5">
    <source>
        <dbReference type="SAM" id="Coils"/>
    </source>
</evidence>
<evidence type="ECO:0000313" key="9">
    <source>
        <dbReference type="Proteomes" id="UP001152300"/>
    </source>
</evidence>
<evidence type="ECO:0000256" key="3">
    <source>
        <dbReference type="ARBA" id="ARBA00022833"/>
    </source>
</evidence>
<protein>
    <recommendedName>
        <fullName evidence="7">ZZ-type domain-containing protein</fullName>
    </recommendedName>
</protein>
<keyword evidence="9" id="KW-1185">Reference proteome</keyword>
<dbReference type="CDD" id="cd02249">
    <property type="entry name" value="ZZ"/>
    <property type="match status" value="1"/>
</dbReference>
<dbReference type="Pfam" id="PF16158">
    <property type="entry name" value="N_BRCA1_IG"/>
    <property type="match status" value="1"/>
</dbReference>